<keyword evidence="1" id="KW-0175">Coiled coil</keyword>
<sequence length="169" mass="20003">MDINDSINSMLKGENYKDANLLFLTKKLKKIFKIQQTKLQALEQLIQEKDNKIKNQQNYIEQLENKIQNNFELMKQQINSSQNIQKKQNSLQYNQTSIEKQCNLPNNLDTFFCGFKDLNTVSVLNIDLSHENETIIGLQDIHIEPLQNLKQLEYLSLNFQQYYTNRNLE</sequence>
<proteinExistence type="predicted"/>
<evidence type="ECO:0000313" key="2">
    <source>
        <dbReference type="EMBL" id="KRX03103.1"/>
    </source>
</evidence>
<dbReference type="AlphaFoldDB" id="A0A0V0QLB0"/>
<keyword evidence="3" id="KW-1185">Reference proteome</keyword>
<evidence type="ECO:0000256" key="1">
    <source>
        <dbReference type="SAM" id="Coils"/>
    </source>
</evidence>
<gene>
    <name evidence="2" type="ORF">PPERSA_10184</name>
</gene>
<name>A0A0V0QLB0_PSEPJ</name>
<dbReference type="Proteomes" id="UP000054937">
    <property type="component" value="Unassembled WGS sequence"/>
</dbReference>
<reference evidence="2 3" key="1">
    <citation type="journal article" date="2015" name="Sci. Rep.">
        <title>Genome of the facultative scuticociliatosis pathogen Pseudocohnilembus persalinus provides insight into its virulence through horizontal gene transfer.</title>
        <authorList>
            <person name="Xiong J."/>
            <person name="Wang G."/>
            <person name="Cheng J."/>
            <person name="Tian M."/>
            <person name="Pan X."/>
            <person name="Warren A."/>
            <person name="Jiang C."/>
            <person name="Yuan D."/>
            <person name="Miao W."/>
        </authorList>
    </citation>
    <scope>NUCLEOTIDE SEQUENCE [LARGE SCALE GENOMIC DNA]</scope>
    <source>
        <strain evidence="2">36N120E</strain>
    </source>
</reference>
<dbReference type="InParanoid" id="A0A0V0QLB0"/>
<dbReference type="EMBL" id="LDAU01000144">
    <property type="protein sequence ID" value="KRX03103.1"/>
    <property type="molecule type" value="Genomic_DNA"/>
</dbReference>
<protein>
    <submittedName>
        <fullName evidence="2">Uncharacterized protein</fullName>
    </submittedName>
</protein>
<organism evidence="2 3">
    <name type="scientific">Pseudocohnilembus persalinus</name>
    <name type="common">Ciliate</name>
    <dbReference type="NCBI Taxonomy" id="266149"/>
    <lineage>
        <taxon>Eukaryota</taxon>
        <taxon>Sar</taxon>
        <taxon>Alveolata</taxon>
        <taxon>Ciliophora</taxon>
        <taxon>Intramacronucleata</taxon>
        <taxon>Oligohymenophorea</taxon>
        <taxon>Scuticociliatia</taxon>
        <taxon>Philasterida</taxon>
        <taxon>Pseudocohnilembidae</taxon>
        <taxon>Pseudocohnilembus</taxon>
    </lineage>
</organism>
<evidence type="ECO:0000313" key="3">
    <source>
        <dbReference type="Proteomes" id="UP000054937"/>
    </source>
</evidence>
<comment type="caution">
    <text evidence="2">The sequence shown here is derived from an EMBL/GenBank/DDBJ whole genome shotgun (WGS) entry which is preliminary data.</text>
</comment>
<feature type="coiled-coil region" evidence="1">
    <location>
        <begin position="32"/>
        <end position="80"/>
    </location>
</feature>
<accession>A0A0V0QLB0</accession>